<dbReference type="RefSeq" id="WP_065232258.1">
    <property type="nucleotide sequence ID" value="NZ_JTJN01000029.1"/>
</dbReference>
<evidence type="ECO:0000313" key="1">
    <source>
        <dbReference type="EMBL" id="OBW98611.1"/>
    </source>
</evidence>
<dbReference type="Proteomes" id="UP000092643">
    <property type="component" value="Unassembled WGS sequence"/>
</dbReference>
<reference evidence="1 2" key="1">
    <citation type="submission" date="2014-11" db="EMBL/GenBank/DDBJ databases">
        <title>Pan-genome of Gallibacterium spp.</title>
        <authorList>
            <person name="Kudirkiene E."/>
            <person name="Bojesen A.M."/>
        </authorList>
    </citation>
    <scope>NUCLEOTIDE SEQUENCE [LARGE SCALE GENOMIC DNA]</scope>
    <source>
        <strain evidence="1 2">F 279</strain>
    </source>
</reference>
<evidence type="ECO:0000313" key="2">
    <source>
        <dbReference type="Proteomes" id="UP000092643"/>
    </source>
</evidence>
<comment type="caution">
    <text evidence="1">The sequence shown here is derived from an EMBL/GenBank/DDBJ whole genome shotgun (WGS) entry which is preliminary data.</text>
</comment>
<gene>
    <name evidence="1" type="ORF">QV03_06135</name>
</gene>
<sequence>MSSKNKESLIKNIKDLIKECEELGLKNIDKLDEDMQFSKVYVAVTGYDNFRDLLIKISSDPFFKAVLISFMDYLIKNKL</sequence>
<dbReference type="EMBL" id="JTJO01000028">
    <property type="protein sequence ID" value="OBW98611.1"/>
    <property type="molecule type" value="Genomic_DNA"/>
</dbReference>
<protein>
    <submittedName>
        <fullName evidence="1">Uncharacterized protein</fullName>
    </submittedName>
</protein>
<accession>A0A1A7PA87</accession>
<proteinExistence type="predicted"/>
<name>A0A1A7PA87_9PAST</name>
<dbReference type="AlphaFoldDB" id="A0A1A7PA87"/>
<organism evidence="1 2">
    <name type="scientific">Gallibacterium anatis</name>
    <dbReference type="NCBI Taxonomy" id="750"/>
    <lineage>
        <taxon>Bacteria</taxon>
        <taxon>Pseudomonadati</taxon>
        <taxon>Pseudomonadota</taxon>
        <taxon>Gammaproteobacteria</taxon>
        <taxon>Pasteurellales</taxon>
        <taxon>Pasteurellaceae</taxon>
        <taxon>Gallibacterium</taxon>
    </lineage>
</organism>